<name>Q5FJV3_LACAC</name>
<feature type="transmembrane region" description="Helical" evidence="1">
    <location>
        <begin position="18"/>
        <end position="39"/>
    </location>
</feature>
<accession>Q5FJV3</accession>
<dbReference type="Proteomes" id="UP000006381">
    <property type="component" value="Chromosome"/>
</dbReference>
<feature type="transmembrane region" description="Helical" evidence="1">
    <location>
        <begin position="51"/>
        <end position="70"/>
    </location>
</feature>
<proteinExistence type="predicted"/>
<protein>
    <submittedName>
        <fullName evidence="2">Uncharacterized protein</fullName>
    </submittedName>
</protein>
<dbReference type="OrthoDB" id="2323775at2"/>
<feature type="transmembrane region" description="Helical" evidence="1">
    <location>
        <begin position="90"/>
        <end position="109"/>
    </location>
</feature>
<keyword evidence="1" id="KW-0472">Membrane</keyword>
<keyword evidence="1" id="KW-0812">Transmembrane</keyword>
<feature type="transmembrane region" description="Helical" evidence="1">
    <location>
        <begin position="185"/>
        <end position="206"/>
    </location>
</feature>
<dbReference type="STRING" id="272621.LBA1184"/>
<dbReference type="HOGENOM" id="CLU_086326_1_0_9"/>
<evidence type="ECO:0000313" key="3">
    <source>
        <dbReference type="Proteomes" id="UP000006381"/>
    </source>
</evidence>
<organism evidence="3">
    <name type="scientific">Lactobacillus acidophilus (strain ATCC 700396 / NCK56 / N2 / NCFM)</name>
    <dbReference type="NCBI Taxonomy" id="272621"/>
    <lineage>
        <taxon>Bacteria</taxon>
        <taxon>Bacillati</taxon>
        <taxon>Bacillota</taxon>
        <taxon>Bacilli</taxon>
        <taxon>Lactobacillales</taxon>
        <taxon>Lactobacillaceae</taxon>
        <taxon>Lactobacillus</taxon>
    </lineage>
</organism>
<keyword evidence="1" id="KW-1133">Transmembrane helix</keyword>
<evidence type="ECO:0000256" key="1">
    <source>
        <dbReference type="SAM" id="Phobius"/>
    </source>
</evidence>
<reference evidence="2 3" key="1">
    <citation type="journal article" date="2005" name="Proc. Natl. Acad. Sci. U.S.A.">
        <title>Complete genome sequence of the probiotic lactic acid bacterium Lactobacillus acidophilus NCFM.</title>
        <authorList>
            <person name="Altermann E."/>
            <person name="Russell W.M."/>
            <person name="Azcarate-Peril M.A."/>
            <person name="Barrangou R."/>
            <person name="Buck B.L."/>
            <person name="McAuliffe O."/>
            <person name="Souther N."/>
            <person name="Dobson A."/>
            <person name="Duong T."/>
            <person name="Callanan M."/>
            <person name="Lick S."/>
            <person name="Hamrick A."/>
            <person name="Cano R."/>
            <person name="Klaenhammer T.R."/>
        </authorList>
    </citation>
    <scope>NUCLEOTIDE SEQUENCE [LARGE SCALE GENOMIC DNA]</scope>
    <source>
        <strain evidence="3">ATCC 700396 / NCK56 / N2 / NCFM</strain>
    </source>
</reference>
<feature type="transmembrane region" description="Helical" evidence="1">
    <location>
        <begin position="226"/>
        <end position="248"/>
    </location>
</feature>
<dbReference type="PATRIC" id="fig|272621.13.peg.1124"/>
<dbReference type="AlphaFoldDB" id="Q5FJV3"/>
<dbReference type="EMBL" id="CP000033">
    <property type="protein sequence ID" value="AAV43021.1"/>
    <property type="molecule type" value="Genomic_DNA"/>
</dbReference>
<dbReference type="KEGG" id="lac:LBA1184"/>
<dbReference type="eggNOG" id="ENOG50309JQ">
    <property type="taxonomic scope" value="Bacteria"/>
</dbReference>
<dbReference type="BioCyc" id="LACI272621:G1G49-1172-MONOMER"/>
<feature type="transmembrane region" description="Helical" evidence="1">
    <location>
        <begin position="146"/>
        <end position="165"/>
    </location>
</feature>
<evidence type="ECO:0000313" key="2">
    <source>
        <dbReference type="EMBL" id="AAV43021.1"/>
    </source>
</evidence>
<keyword evidence="3" id="KW-1185">Reference proteome</keyword>
<sequence length="258" mass="30113">MTNLWTLFKQMWLQKRKYIYLVFLINIIVVAVLSILALFGEKYGVRKYWQHNFVSITIYVDLAFCSIMCWQNEKINMSQTWHLISASEPLVYLINVFSSLIACAYFFVLQQLMNGILLMPTSGINAWIRASQGFFMFPGKYTTTEIFLYKLIFIALIIIFIYFFVSFVNFASKVIADFLPFKGTLWIKLLIIAILVIVAVYLGLIVTSHLDSFIMREQVIEYVDPLWIDNLIFLMVDILLGICNSILVKKFVEPRIVR</sequence>
<gene>
    <name evidence="2" type="ordered locus">LBA1184</name>
</gene>